<evidence type="ECO:0000256" key="3">
    <source>
        <dbReference type="ARBA" id="ARBA00023163"/>
    </source>
</evidence>
<dbReference type="InterPro" id="IPR006158">
    <property type="entry name" value="Cobalamin-bd"/>
</dbReference>
<feature type="compositionally biased region" description="Polar residues" evidence="4">
    <location>
        <begin position="89"/>
        <end position="107"/>
    </location>
</feature>
<dbReference type="Pfam" id="PF02607">
    <property type="entry name" value="B12-binding_2"/>
    <property type="match status" value="1"/>
</dbReference>
<sequence>MNSTPLHPIRVVSNRTGLSPARIRTWEKRYGVVSPHRSEGSHRLYSEEDVLRLSLLKQAIASGWSIRHASSLSNQQLEDLHRTEMESATPINRPSASTADPVSNSPQVARLRDACKRAILNLDSTKLDSTLRQAEFELNERALLDELVEPLMIEIGALWQRGELRIMHEHLATASIRSLLERVSSSFNPSLQAPRLLIATPEGQLHELGAVSVNIAASSEGWQTLYLGANLPANEIAAAAIHSKARAIALSASYIVDASALINSLQTLRSLMPKDFLIMIGGPGATHLRSHLEDFGLEVVSDLRELRTILRETRETPASL</sequence>
<dbReference type="Gene3D" id="3.40.50.280">
    <property type="entry name" value="Cobalamin-binding domain"/>
    <property type="match status" value="1"/>
</dbReference>
<dbReference type="Pfam" id="PF13411">
    <property type="entry name" value="MerR_1"/>
    <property type="match status" value="1"/>
</dbReference>
<keyword evidence="1" id="KW-0805">Transcription regulation</keyword>
<dbReference type="InterPro" id="IPR036594">
    <property type="entry name" value="Meth_synthase_dom"/>
</dbReference>
<dbReference type="SUPFAM" id="SSF46955">
    <property type="entry name" value="Putative DNA-binding domain"/>
    <property type="match status" value="1"/>
</dbReference>
<dbReference type="GO" id="GO:0031419">
    <property type="term" value="F:cobalamin binding"/>
    <property type="evidence" value="ECO:0007669"/>
    <property type="project" value="InterPro"/>
</dbReference>
<dbReference type="GO" id="GO:0046872">
    <property type="term" value="F:metal ion binding"/>
    <property type="evidence" value="ECO:0007669"/>
    <property type="project" value="InterPro"/>
</dbReference>
<keyword evidence="3" id="KW-0804">Transcription</keyword>
<dbReference type="GO" id="GO:0003700">
    <property type="term" value="F:DNA-binding transcription factor activity"/>
    <property type="evidence" value="ECO:0007669"/>
    <property type="project" value="InterPro"/>
</dbReference>
<dbReference type="PROSITE" id="PS50937">
    <property type="entry name" value="HTH_MERR_2"/>
    <property type="match status" value="1"/>
</dbReference>
<dbReference type="SUPFAM" id="SSF52242">
    <property type="entry name" value="Cobalamin (vitamin B12)-binding domain"/>
    <property type="match status" value="1"/>
</dbReference>
<evidence type="ECO:0000313" key="7">
    <source>
        <dbReference type="EMBL" id="NNF05552.1"/>
    </source>
</evidence>
<dbReference type="GO" id="GO:0003677">
    <property type="term" value="F:DNA binding"/>
    <property type="evidence" value="ECO:0007669"/>
    <property type="project" value="UniProtKB-KW"/>
</dbReference>
<dbReference type="Gene3D" id="1.10.1240.10">
    <property type="entry name" value="Methionine synthase domain"/>
    <property type="match status" value="1"/>
</dbReference>
<feature type="region of interest" description="Disordered" evidence="4">
    <location>
        <begin position="84"/>
        <end position="107"/>
    </location>
</feature>
<dbReference type="CDD" id="cd02065">
    <property type="entry name" value="B12-binding_like"/>
    <property type="match status" value="1"/>
</dbReference>
<reference evidence="7 8" key="1">
    <citation type="submission" date="2020-03" db="EMBL/GenBank/DDBJ databases">
        <title>Metabolic flexibility allows generalist bacteria to become dominant in a frequently disturbed ecosystem.</title>
        <authorList>
            <person name="Chen Y.-J."/>
            <person name="Leung P.M."/>
            <person name="Bay S.K."/>
            <person name="Hugenholtz P."/>
            <person name="Kessler A.J."/>
            <person name="Shelley G."/>
            <person name="Waite D.W."/>
            <person name="Cook P.L."/>
            <person name="Greening C."/>
        </authorList>
    </citation>
    <scope>NUCLEOTIDE SEQUENCE [LARGE SCALE GENOMIC DNA]</scope>
    <source>
        <strain evidence="7">SS_bin_28</strain>
    </source>
</reference>
<dbReference type="Gene3D" id="1.10.1660.10">
    <property type="match status" value="1"/>
</dbReference>
<feature type="domain" description="HTH merR-type" evidence="5">
    <location>
        <begin position="6"/>
        <end position="75"/>
    </location>
</feature>
<dbReference type="InterPro" id="IPR036724">
    <property type="entry name" value="Cobalamin-bd_sf"/>
</dbReference>
<dbReference type="Pfam" id="PF02310">
    <property type="entry name" value="B12-binding"/>
    <property type="match status" value="1"/>
</dbReference>
<dbReference type="InterPro" id="IPR047057">
    <property type="entry name" value="MerR_fam"/>
</dbReference>
<dbReference type="SMART" id="SM00422">
    <property type="entry name" value="HTH_MERR"/>
    <property type="match status" value="1"/>
</dbReference>
<evidence type="ECO:0000256" key="4">
    <source>
        <dbReference type="SAM" id="MobiDB-lite"/>
    </source>
</evidence>
<feature type="domain" description="B12-binding" evidence="6">
    <location>
        <begin position="193"/>
        <end position="320"/>
    </location>
</feature>
<evidence type="ECO:0000256" key="1">
    <source>
        <dbReference type="ARBA" id="ARBA00023015"/>
    </source>
</evidence>
<comment type="caution">
    <text evidence="7">The sequence shown here is derived from an EMBL/GenBank/DDBJ whole genome shotgun (WGS) entry which is preliminary data.</text>
</comment>
<proteinExistence type="predicted"/>
<keyword evidence="2" id="KW-0238">DNA-binding</keyword>
<evidence type="ECO:0000256" key="2">
    <source>
        <dbReference type="ARBA" id="ARBA00023125"/>
    </source>
</evidence>
<dbReference type="Proteomes" id="UP000547674">
    <property type="component" value="Unassembled WGS sequence"/>
</dbReference>
<evidence type="ECO:0000259" key="6">
    <source>
        <dbReference type="PROSITE" id="PS51332"/>
    </source>
</evidence>
<dbReference type="InterPro" id="IPR009061">
    <property type="entry name" value="DNA-bd_dom_put_sf"/>
</dbReference>
<dbReference type="InterPro" id="IPR000551">
    <property type="entry name" value="MerR-type_HTH_dom"/>
</dbReference>
<dbReference type="PROSITE" id="PS51332">
    <property type="entry name" value="B12_BINDING"/>
    <property type="match status" value="1"/>
</dbReference>
<dbReference type="InterPro" id="IPR003759">
    <property type="entry name" value="Cbl-bd_cap"/>
</dbReference>
<dbReference type="CDD" id="cd01104">
    <property type="entry name" value="HTH_MlrA-CarA"/>
    <property type="match status" value="1"/>
</dbReference>
<dbReference type="AlphaFoldDB" id="A0A7Y2E733"/>
<organism evidence="7 8">
    <name type="scientific">Eiseniibacteriota bacterium</name>
    <dbReference type="NCBI Taxonomy" id="2212470"/>
    <lineage>
        <taxon>Bacteria</taxon>
        <taxon>Candidatus Eiseniibacteriota</taxon>
    </lineage>
</organism>
<gene>
    <name evidence="7" type="ORF">HKN21_02210</name>
</gene>
<name>A0A7Y2E733_UNCEI</name>
<dbReference type="PANTHER" id="PTHR30204:SF67">
    <property type="entry name" value="HTH-TYPE TRANSCRIPTIONAL REGULATOR MLRA-RELATED"/>
    <property type="match status" value="1"/>
</dbReference>
<evidence type="ECO:0000259" key="5">
    <source>
        <dbReference type="PROSITE" id="PS50937"/>
    </source>
</evidence>
<dbReference type="EMBL" id="JABDJR010000076">
    <property type="protein sequence ID" value="NNF05552.1"/>
    <property type="molecule type" value="Genomic_DNA"/>
</dbReference>
<evidence type="ECO:0000313" key="8">
    <source>
        <dbReference type="Proteomes" id="UP000547674"/>
    </source>
</evidence>
<dbReference type="PANTHER" id="PTHR30204">
    <property type="entry name" value="REDOX-CYCLING DRUG-SENSING TRANSCRIPTIONAL ACTIVATOR SOXR"/>
    <property type="match status" value="1"/>
</dbReference>
<accession>A0A7Y2E733</accession>
<protein>
    <submittedName>
        <fullName evidence="7">MerR family transcriptional regulator</fullName>
    </submittedName>
</protein>